<dbReference type="Gene3D" id="1.20.1250.20">
    <property type="entry name" value="MFS general substrate transporter like domains"/>
    <property type="match status" value="1"/>
</dbReference>
<dbReference type="Pfam" id="PF07690">
    <property type="entry name" value="MFS_1"/>
    <property type="match status" value="1"/>
</dbReference>
<feature type="transmembrane region" description="Helical" evidence="2">
    <location>
        <begin position="6"/>
        <end position="25"/>
    </location>
</feature>
<proteinExistence type="predicted"/>
<keyword evidence="4" id="KW-1185">Reference proteome</keyword>
<keyword evidence="2" id="KW-0472">Membrane</keyword>
<dbReference type="PANTHER" id="PTHR23523">
    <property type="match status" value="1"/>
</dbReference>
<gene>
    <name evidence="3" type="ORF">ACFQU8_05670</name>
</gene>
<dbReference type="RefSeq" id="WP_382358235.1">
    <property type="nucleotide sequence ID" value="NZ_JBHTGR010000010.1"/>
</dbReference>
<name>A0ABW2UVS0_9BACI</name>
<evidence type="ECO:0000313" key="4">
    <source>
        <dbReference type="Proteomes" id="UP001596620"/>
    </source>
</evidence>
<organism evidence="3 4">
    <name type="scientific">Lentibacillus kimchii</name>
    <dbReference type="NCBI Taxonomy" id="1542911"/>
    <lineage>
        <taxon>Bacteria</taxon>
        <taxon>Bacillati</taxon>
        <taxon>Bacillota</taxon>
        <taxon>Bacilli</taxon>
        <taxon>Bacillales</taxon>
        <taxon>Bacillaceae</taxon>
        <taxon>Lentibacillus</taxon>
    </lineage>
</organism>
<sequence>MATWSAGTITSLPLITFAIVSPLAPRIGRRLGNFPAIIKENFPHRVGRMTSAYSTSMAVFAATASGVFVPLIKNAGMGWELALLSWGILALAAIIVCLFVIRKDTPEAKENNMEDDADAPVEGSLLKSPLAWQVTFFMRWFLGCWGEWTVSIFILVIVSVLLTLAGLGAGRDKCV</sequence>
<dbReference type="SUPFAM" id="SSF103473">
    <property type="entry name" value="MFS general substrate transporter"/>
    <property type="match status" value="1"/>
</dbReference>
<evidence type="ECO:0000256" key="1">
    <source>
        <dbReference type="ARBA" id="ARBA00004651"/>
    </source>
</evidence>
<accession>A0ABW2UVS0</accession>
<feature type="transmembrane region" description="Helical" evidence="2">
    <location>
        <begin position="46"/>
        <end position="69"/>
    </location>
</feature>
<evidence type="ECO:0000313" key="3">
    <source>
        <dbReference type="EMBL" id="MFC7746725.1"/>
    </source>
</evidence>
<dbReference type="PANTHER" id="PTHR23523:SF2">
    <property type="entry name" value="2-NITROIMIDAZOLE TRANSPORTER"/>
    <property type="match status" value="1"/>
</dbReference>
<dbReference type="EMBL" id="JBHTGR010000010">
    <property type="protein sequence ID" value="MFC7746725.1"/>
    <property type="molecule type" value="Genomic_DNA"/>
</dbReference>
<dbReference type="InterPro" id="IPR036259">
    <property type="entry name" value="MFS_trans_sf"/>
</dbReference>
<feature type="transmembrane region" description="Helical" evidence="2">
    <location>
        <begin position="81"/>
        <end position="101"/>
    </location>
</feature>
<dbReference type="InterPro" id="IPR011701">
    <property type="entry name" value="MFS"/>
</dbReference>
<keyword evidence="2" id="KW-0812">Transmembrane</keyword>
<comment type="caution">
    <text evidence="3">The sequence shown here is derived from an EMBL/GenBank/DDBJ whole genome shotgun (WGS) entry which is preliminary data.</text>
</comment>
<feature type="transmembrane region" description="Helical" evidence="2">
    <location>
        <begin position="148"/>
        <end position="169"/>
    </location>
</feature>
<protein>
    <submittedName>
        <fullName evidence="3">MFS transporter</fullName>
    </submittedName>
</protein>
<keyword evidence="2" id="KW-1133">Transmembrane helix</keyword>
<evidence type="ECO:0000256" key="2">
    <source>
        <dbReference type="SAM" id="Phobius"/>
    </source>
</evidence>
<reference evidence="4" key="1">
    <citation type="journal article" date="2019" name="Int. J. Syst. Evol. Microbiol.">
        <title>The Global Catalogue of Microorganisms (GCM) 10K type strain sequencing project: providing services to taxonomists for standard genome sequencing and annotation.</title>
        <authorList>
            <consortium name="The Broad Institute Genomics Platform"/>
            <consortium name="The Broad Institute Genome Sequencing Center for Infectious Disease"/>
            <person name="Wu L."/>
            <person name="Ma J."/>
        </authorList>
    </citation>
    <scope>NUCLEOTIDE SEQUENCE [LARGE SCALE GENOMIC DNA]</scope>
    <source>
        <strain evidence="4">JCM 30234</strain>
    </source>
</reference>
<comment type="subcellular location">
    <subcellularLocation>
        <location evidence="1">Cell membrane</location>
        <topology evidence="1">Multi-pass membrane protein</topology>
    </subcellularLocation>
</comment>
<dbReference type="InterPro" id="IPR052524">
    <property type="entry name" value="MFS_Cyanate_Porter"/>
</dbReference>
<dbReference type="Proteomes" id="UP001596620">
    <property type="component" value="Unassembled WGS sequence"/>
</dbReference>